<sequence>MARTRKTPTKFAQSGHKGLKRPVPNLSVGKYHTKSSAIHEIKFTGALVHWEDFEDEVIAGIEELRPKLEGIITHENLSRVPSYYMTQEHVQAGDEHGVQGRFQQHVGQVVSAVLKAGGFPVKFSDYRASSSKDYNLIPDVAIIDVTTCDLRGVGEIKVPWVGAHDLDAIFNVEAKLQTALGKLKYGLFSTYDMTIFLKQEQSQNGTWELHYSSIVEYSQIGGVDKSSLRECAFYLAVLASGGHGANNQTPLDSWVE</sequence>
<protein>
    <recommendedName>
        <fullName evidence="4">Fungal-type protein kinase domain-containing protein</fullName>
    </recommendedName>
</protein>
<evidence type="ECO:0000313" key="2">
    <source>
        <dbReference type="EMBL" id="OKL58543.1"/>
    </source>
</evidence>
<dbReference type="EMBL" id="LFMY01000009">
    <property type="protein sequence ID" value="OKL58543.1"/>
    <property type="molecule type" value="Genomic_DNA"/>
</dbReference>
<dbReference type="RefSeq" id="XP_020118664.1">
    <property type="nucleotide sequence ID" value="XM_020268526.1"/>
</dbReference>
<name>A0A225AH41_TALAT</name>
<reference evidence="2 3" key="1">
    <citation type="submission" date="2015-06" db="EMBL/GenBank/DDBJ databases">
        <title>Talaromyces atroroseus IBT 11181 draft genome.</title>
        <authorList>
            <person name="Rasmussen K.B."/>
            <person name="Rasmussen S."/>
            <person name="Petersen B."/>
            <person name="Sicheritz-Ponten T."/>
            <person name="Mortensen U.H."/>
            <person name="Thrane U."/>
        </authorList>
    </citation>
    <scope>NUCLEOTIDE SEQUENCE [LARGE SCALE GENOMIC DNA]</scope>
    <source>
        <strain evidence="2 3">IBT 11181</strain>
    </source>
</reference>
<proteinExistence type="predicted"/>
<evidence type="ECO:0008006" key="4">
    <source>
        <dbReference type="Google" id="ProtNLM"/>
    </source>
</evidence>
<evidence type="ECO:0000256" key="1">
    <source>
        <dbReference type="SAM" id="MobiDB-lite"/>
    </source>
</evidence>
<dbReference type="OrthoDB" id="2156052at2759"/>
<feature type="region of interest" description="Disordered" evidence="1">
    <location>
        <begin position="1"/>
        <end position="26"/>
    </location>
</feature>
<gene>
    <name evidence="2" type="ORF">UA08_06226</name>
</gene>
<dbReference type="AlphaFoldDB" id="A0A225AH41"/>
<comment type="caution">
    <text evidence="2">The sequence shown here is derived from an EMBL/GenBank/DDBJ whole genome shotgun (WGS) entry which is preliminary data.</text>
</comment>
<organism evidence="2 3">
    <name type="scientific">Talaromyces atroroseus</name>
    <dbReference type="NCBI Taxonomy" id="1441469"/>
    <lineage>
        <taxon>Eukaryota</taxon>
        <taxon>Fungi</taxon>
        <taxon>Dikarya</taxon>
        <taxon>Ascomycota</taxon>
        <taxon>Pezizomycotina</taxon>
        <taxon>Eurotiomycetes</taxon>
        <taxon>Eurotiomycetidae</taxon>
        <taxon>Eurotiales</taxon>
        <taxon>Trichocomaceae</taxon>
        <taxon>Talaromyces</taxon>
        <taxon>Talaromyces sect. Trachyspermi</taxon>
    </lineage>
</organism>
<accession>A0A225AH41</accession>
<dbReference type="Proteomes" id="UP000214365">
    <property type="component" value="Unassembled WGS sequence"/>
</dbReference>
<dbReference type="GeneID" id="31005982"/>
<evidence type="ECO:0000313" key="3">
    <source>
        <dbReference type="Proteomes" id="UP000214365"/>
    </source>
</evidence>
<keyword evidence="3" id="KW-1185">Reference proteome</keyword>